<name>A0A7G9QQE4_9GAMM</name>
<dbReference type="AlphaFoldDB" id="A0A7G9QQE4"/>
<dbReference type="Gene3D" id="1.10.260.40">
    <property type="entry name" value="lambda repressor-like DNA-binding domains"/>
    <property type="match status" value="1"/>
</dbReference>
<proteinExistence type="predicted"/>
<organism evidence="2 3">
    <name type="scientific">Thermomonas brevis</name>
    <dbReference type="NCBI Taxonomy" id="215691"/>
    <lineage>
        <taxon>Bacteria</taxon>
        <taxon>Pseudomonadati</taxon>
        <taxon>Pseudomonadota</taxon>
        <taxon>Gammaproteobacteria</taxon>
        <taxon>Lysobacterales</taxon>
        <taxon>Lysobacteraceae</taxon>
        <taxon>Thermomonas</taxon>
    </lineage>
</organism>
<dbReference type="RefSeq" id="WP_187569337.1">
    <property type="nucleotide sequence ID" value="NZ_CP060711.1"/>
</dbReference>
<evidence type="ECO:0000313" key="2">
    <source>
        <dbReference type="EMBL" id="QNN45569.1"/>
    </source>
</evidence>
<dbReference type="KEGG" id="tbv:H9L17_10100"/>
<dbReference type="GO" id="GO:0003677">
    <property type="term" value="F:DNA binding"/>
    <property type="evidence" value="ECO:0007669"/>
    <property type="project" value="InterPro"/>
</dbReference>
<dbReference type="Pfam" id="PF01381">
    <property type="entry name" value="HTH_3"/>
    <property type="match status" value="1"/>
</dbReference>
<evidence type="ECO:0000259" key="1">
    <source>
        <dbReference type="PROSITE" id="PS50943"/>
    </source>
</evidence>
<reference evidence="2 3" key="1">
    <citation type="submission" date="2020-08" db="EMBL/GenBank/DDBJ databases">
        <title>Genome sequence of Thermomonas brevis KACC 16975T.</title>
        <authorList>
            <person name="Hyun D.-W."/>
            <person name="Bae J.-W."/>
        </authorList>
    </citation>
    <scope>NUCLEOTIDE SEQUENCE [LARGE SCALE GENOMIC DNA]</scope>
    <source>
        <strain evidence="2 3">KACC 16975</strain>
    </source>
</reference>
<sequence length="132" mass="14087">MSDSPPRAVFAARLIQARQLRGLSQRALGDRMGLGKDTGSTRINRYEQQASAISFDSLIAVAQALDVPPAYLLADSPEMADAILALSGSPALARLVQVLRATPELADAALRLAELPNEERDKALAALRALPR</sequence>
<dbReference type="SMART" id="SM00530">
    <property type="entry name" value="HTH_XRE"/>
    <property type="match status" value="1"/>
</dbReference>
<dbReference type="EMBL" id="CP060711">
    <property type="protein sequence ID" value="QNN45569.1"/>
    <property type="molecule type" value="Genomic_DNA"/>
</dbReference>
<dbReference type="InterPro" id="IPR001387">
    <property type="entry name" value="Cro/C1-type_HTH"/>
</dbReference>
<gene>
    <name evidence="2" type="ORF">H9L17_10100</name>
</gene>
<evidence type="ECO:0000313" key="3">
    <source>
        <dbReference type="Proteomes" id="UP000515977"/>
    </source>
</evidence>
<dbReference type="InterPro" id="IPR010982">
    <property type="entry name" value="Lambda_DNA-bd_dom_sf"/>
</dbReference>
<dbReference type="PROSITE" id="PS50943">
    <property type="entry name" value="HTH_CROC1"/>
    <property type="match status" value="1"/>
</dbReference>
<accession>A0A7G9QQE4</accession>
<dbReference type="CDD" id="cd00093">
    <property type="entry name" value="HTH_XRE"/>
    <property type="match status" value="1"/>
</dbReference>
<protein>
    <submittedName>
        <fullName evidence="2">Helix-turn-helix transcriptional regulator</fullName>
    </submittedName>
</protein>
<dbReference type="SUPFAM" id="SSF47413">
    <property type="entry name" value="lambda repressor-like DNA-binding domains"/>
    <property type="match status" value="1"/>
</dbReference>
<dbReference type="Proteomes" id="UP000515977">
    <property type="component" value="Chromosome"/>
</dbReference>
<feature type="domain" description="HTH cro/C1-type" evidence="1">
    <location>
        <begin position="14"/>
        <end position="72"/>
    </location>
</feature>
<keyword evidence="3" id="KW-1185">Reference proteome</keyword>